<feature type="transmembrane region" description="Helical" evidence="2">
    <location>
        <begin position="217"/>
        <end position="239"/>
    </location>
</feature>
<dbReference type="EMBL" id="UYRT01081822">
    <property type="protein sequence ID" value="VDN25043.1"/>
    <property type="molecule type" value="Genomic_DNA"/>
</dbReference>
<feature type="compositionally biased region" description="Pro residues" evidence="1">
    <location>
        <begin position="377"/>
        <end position="391"/>
    </location>
</feature>
<keyword evidence="2" id="KW-1133">Transmembrane helix</keyword>
<name>A0A183E1U2_9BILA</name>
<dbReference type="PROSITE" id="PS50853">
    <property type="entry name" value="FN3"/>
    <property type="match status" value="1"/>
</dbReference>
<reference evidence="4 5" key="2">
    <citation type="submission" date="2018-11" db="EMBL/GenBank/DDBJ databases">
        <authorList>
            <consortium name="Pathogen Informatics"/>
        </authorList>
    </citation>
    <scope>NUCLEOTIDE SEQUENCE [LARGE SCALE GENOMIC DNA]</scope>
</reference>
<evidence type="ECO:0000256" key="2">
    <source>
        <dbReference type="SAM" id="Phobius"/>
    </source>
</evidence>
<feature type="compositionally biased region" description="Polar residues" evidence="1">
    <location>
        <begin position="484"/>
        <end position="497"/>
    </location>
</feature>
<organism evidence="6">
    <name type="scientific">Gongylonema pulchrum</name>
    <dbReference type="NCBI Taxonomy" id="637853"/>
    <lineage>
        <taxon>Eukaryota</taxon>
        <taxon>Metazoa</taxon>
        <taxon>Ecdysozoa</taxon>
        <taxon>Nematoda</taxon>
        <taxon>Chromadorea</taxon>
        <taxon>Rhabditida</taxon>
        <taxon>Spirurina</taxon>
        <taxon>Spiruromorpha</taxon>
        <taxon>Spiruroidea</taxon>
        <taxon>Gongylonematidae</taxon>
        <taxon>Gongylonema</taxon>
    </lineage>
</organism>
<reference evidence="6" key="1">
    <citation type="submission" date="2016-06" db="UniProtKB">
        <authorList>
            <consortium name="WormBaseParasite"/>
        </authorList>
    </citation>
    <scope>IDENTIFICATION</scope>
</reference>
<accession>A0A183E1U2</accession>
<dbReference type="WBParaSite" id="GPUH_0001495301-mRNA-1">
    <property type="protein sequence ID" value="GPUH_0001495301-mRNA-1"/>
    <property type="gene ID" value="GPUH_0001495301"/>
</dbReference>
<dbReference type="Pfam" id="PF00041">
    <property type="entry name" value="fn3"/>
    <property type="match status" value="1"/>
</dbReference>
<feature type="domain" description="Fibronectin type-III" evidence="3">
    <location>
        <begin position="14"/>
        <end position="123"/>
    </location>
</feature>
<protein>
    <submittedName>
        <fullName evidence="6">Fibronectin type-III domain-containing protein</fullName>
    </submittedName>
</protein>
<dbReference type="Gene3D" id="2.60.40.10">
    <property type="entry name" value="Immunoglobulins"/>
    <property type="match status" value="1"/>
</dbReference>
<evidence type="ECO:0000313" key="6">
    <source>
        <dbReference type="WBParaSite" id="GPUH_0001495301-mRNA-1"/>
    </source>
</evidence>
<dbReference type="AlphaFoldDB" id="A0A183E1U2"/>
<evidence type="ECO:0000259" key="3">
    <source>
        <dbReference type="PROSITE" id="PS50853"/>
    </source>
</evidence>
<dbReference type="Proteomes" id="UP000271098">
    <property type="component" value="Unassembled WGS sequence"/>
</dbReference>
<keyword evidence="2" id="KW-0812">Transmembrane</keyword>
<proteinExistence type="predicted"/>
<dbReference type="OrthoDB" id="428111at2759"/>
<dbReference type="InterPro" id="IPR003961">
    <property type="entry name" value="FN3_dom"/>
</dbReference>
<evidence type="ECO:0000313" key="4">
    <source>
        <dbReference type="EMBL" id="VDN25043.1"/>
    </source>
</evidence>
<sequence>MDLDIARQRIASEQLIKLEEARTINATAVKLTWKRRRNEPLVEGYYIKWRALSSAASSSSSGKGPAGSSGGDSHWLNVSKPNIDSYIVNNLRPFTSYEFFVIPYHKTVQGMPSNSLDGATSEAPPTSAPTDIIILGNGAKYNRNITTNERASSVTLFHLIPEMTYGVKVAARSNAGVGVYHGLEAVTMNEATLREHIQLMSGVSSSDRLLHVIKRPWFIATAGVLVWITFIALITFIWWRWRKSKGKAAARDALWMDHPDFSSAQRSLLLNSSVNGLAHGCSNGPPIYTQTPHQTDFYMDGQMLHRDTSAHMLGTMDRAQSPHHYHYAALTAGAAPSSMSTFYGGHQIMDDPSPYATTTLVMNNRQRWLKDHMLRAPMPPSNPVPSGPPPRFQDNLKHHNTLGERRSPSVRSPPFVDSSKIHSVVNNHHSGSPPHTDVSYVQSSDGTGAKSHLLDVNEHYDAVSDALLFDAGTTGHAEHEKQHNVVNNRPNSRTRINYRNGAMGSCGRGQEDDDSQRSSLMNDNNRSAFCSSSEADEENSDEDSSRPRRSCKRVERSQSPDYAAHRPSQPCMGISASALTQSSYDGTSAAALRSSSRLKSMPRSCKKDLV</sequence>
<gene>
    <name evidence="4" type="ORF">GPUH_LOCUS14933</name>
</gene>
<dbReference type="SUPFAM" id="SSF49265">
    <property type="entry name" value="Fibronectin type III"/>
    <property type="match status" value="1"/>
</dbReference>
<evidence type="ECO:0000256" key="1">
    <source>
        <dbReference type="SAM" id="MobiDB-lite"/>
    </source>
</evidence>
<dbReference type="InterPro" id="IPR036116">
    <property type="entry name" value="FN3_sf"/>
</dbReference>
<feature type="compositionally biased region" description="Polar residues" evidence="1">
    <location>
        <begin position="517"/>
        <end position="530"/>
    </location>
</feature>
<keyword evidence="2" id="KW-0472">Membrane</keyword>
<feature type="compositionally biased region" description="Basic and acidic residues" evidence="1">
    <location>
        <begin position="394"/>
        <end position="407"/>
    </location>
</feature>
<feature type="region of interest" description="Disordered" evidence="1">
    <location>
        <begin position="475"/>
        <end position="574"/>
    </location>
</feature>
<keyword evidence="5" id="KW-1185">Reference proteome</keyword>
<evidence type="ECO:0000313" key="5">
    <source>
        <dbReference type="Proteomes" id="UP000271098"/>
    </source>
</evidence>
<dbReference type="CDD" id="cd00063">
    <property type="entry name" value="FN3"/>
    <property type="match status" value="1"/>
</dbReference>
<feature type="region of interest" description="Disordered" evidence="1">
    <location>
        <begin position="375"/>
        <end position="450"/>
    </location>
</feature>
<dbReference type="InterPro" id="IPR013783">
    <property type="entry name" value="Ig-like_fold"/>
</dbReference>